<dbReference type="InterPro" id="IPR011330">
    <property type="entry name" value="Glyco_hydro/deAcase_b/a-brl"/>
</dbReference>
<comment type="subunit">
    <text evidence="1">Forms a complex composed of PxpA, PxpB and PxpC.</text>
</comment>
<dbReference type="GeneID" id="80347738"/>
<comment type="catalytic activity">
    <reaction evidence="1">
        <text>5-oxo-L-proline + ATP + 2 H2O = L-glutamate + ADP + phosphate + H(+)</text>
        <dbReference type="Rhea" id="RHEA:10348"/>
        <dbReference type="ChEBI" id="CHEBI:15377"/>
        <dbReference type="ChEBI" id="CHEBI:15378"/>
        <dbReference type="ChEBI" id="CHEBI:29985"/>
        <dbReference type="ChEBI" id="CHEBI:30616"/>
        <dbReference type="ChEBI" id="CHEBI:43474"/>
        <dbReference type="ChEBI" id="CHEBI:58402"/>
        <dbReference type="ChEBI" id="CHEBI:456216"/>
        <dbReference type="EC" id="3.5.2.9"/>
    </reaction>
</comment>
<dbReference type="SUPFAM" id="SSF88713">
    <property type="entry name" value="Glycoside hydrolase/deacetylase"/>
    <property type="match status" value="1"/>
</dbReference>
<dbReference type="EC" id="3.5.2.9" evidence="1"/>
<dbReference type="Proteomes" id="UP000516173">
    <property type="component" value="Chromosome"/>
</dbReference>
<dbReference type="NCBIfam" id="NF003814">
    <property type="entry name" value="PRK05406.1-3"/>
    <property type="match status" value="1"/>
</dbReference>
<protein>
    <recommendedName>
        <fullName evidence="1">5-oxoprolinase subunit A</fullName>
        <shortName evidence="1">5-OPase subunit A</shortName>
        <ecNumber evidence="1">3.5.2.9</ecNumber>
    </recommendedName>
    <alternativeName>
        <fullName evidence="1">5-oxoprolinase (ATP-hydrolyzing) subunit A</fullName>
    </alternativeName>
</protein>
<keyword evidence="1" id="KW-0378">Hydrolase</keyword>
<dbReference type="RefSeq" id="WP_232111048.1">
    <property type="nucleotide sequence ID" value="NZ_AP023396.1"/>
</dbReference>
<dbReference type="GO" id="GO:0005524">
    <property type="term" value="F:ATP binding"/>
    <property type="evidence" value="ECO:0007669"/>
    <property type="project" value="UniProtKB-UniRule"/>
</dbReference>
<dbReference type="GO" id="GO:0005975">
    <property type="term" value="P:carbohydrate metabolic process"/>
    <property type="evidence" value="ECO:0007669"/>
    <property type="project" value="InterPro"/>
</dbReference>
<proteinExistence type="inferred from homology"/>
<keyword evidence="1" id="KW-0067">ATP-binding</keyword>
<organism evidence="2 3">
    <name type="scientific">Nocardia wallacei</name>
    <dbReference type="NCBI Taxonomy" id="480035"/>
    <lineage>
        <taxon>Bacteria</taxon>
        <taxon>Bacillati</taxon>
        <taxon>Actinomycetota</taxon>
        <taxon>Actinomycetes</taxon>
        <taxon>Mycobacteriales</taxon>
        <taxon>Nocardiaceae</taxon>
        <taxon>Nocardia</taxon>
    </lineage>
</organism>
<dbReference type="PANTHER" id="PTHR30292">
    <property type="entry name" value="UNCHARACTERIZED PROTEIN YBGL-RELATED"/>
    <property type="match status" value="1"/>
</dbReference>
<comment type="function">
    <text evidence="1">Catalyzes the cleavage of 5-oxoproline to form L-glutamate coupled to the hydrolysis of ATP to ADP and inorganic phosphate.</text>
</comment>
<comment type="similarity">
    <text evidence="1">Belongs to the LamB/PxpA family.</text>
</comment>
<dbReference type="HAMAP" id="MF_00691">
    <property type="entry name" value="PxpA"/>
    <property type="match status" value="1"/>
</dbReference>
<keyword evidence="3" id="KW-1185">Reference proteome</keyword>
<dbReference type="Pfam" id="PF03746">
    <property type="entry name" value="LamB_YcsF"/>
    <property type="match status" value="1"/>
</dbReference>
<accession>A0A7G1KMH1</accession>
<dbReference type="InterPro" id="IPR005501">
    <property type="entry name" value="LamB/YcsF/PxpA-like"/>
</dbReference>
<gene>
    <name evidence="1" type="primary">pxpA</name>
    <name evidence="2" type="ORF">NWFMUON74_31950</name>
</gene>
<evidence type="ECO:0000256" key="1">
    <source>
        <dbReference type="HAMAP-Rule" id="MF_00691"/>
    </source>
</evidence>
<evidence type="ECO:0000313" key="2">
    <source>
        <dbReference type="EMBL" id="BCK55423.1"/>
    </source>
</evidence>
<dbReference type="AlphaFoldDB" id="A0A7G1KMH1"/>
<dbReference type="NCBIfam" id="NF003816">
    <property type="entry name" value="PRK05406.1-5"/>
    <property type="match status" value="1"/>
</dbReference>
<dbReference type="PANTHER" id="PTHR30292:SF0">
    <property type="entry name" value="5-OXOPROLINASE SUBUNIT A"/>
    <property type="match status" value="1"/>
</dbReference>
<evidence type="ECO:0000313" key="3">
    <source>
        <dbReference type="Proteomes" id="UP000516173"/>
    </source>
</evidence>
<dbReference type="Gene3D" id="3.20.20.370">
    <property type="entry name" value="Glycoside hydrolase/deacetylase"/>
    <property type="match status" value="1"/>
</dbReference>
<dbReference type="EMBL" id="AP023396">
    <property type="protein sequence ID" value="BCK55423.1"/>
    <property type="molecule type" value="Genomic_DNA"/>
</dbReference>
<dbReference type="KEGG" id="nwl:NWFMUON74_31950"/>
<sequence length="248" mass="25338">MMDLNSDLGEGFGAWSMGDDAALLDIVTSANIACGFHAGDPAIMRHTCELAVARGVRIGAHISYRDLAGFGRRAMAVPPPELSDECLYQIGALDAFARAAGDRVRYVKPHGALYHAASADREVADAVVRALTRYGGLGLLGLPGSRLAAAAAAAGIAFYAEGFADRAYTPAGDLVARGTPGSVLGEHAALAQAISIAVHGETRDVDGDPVAVPAASLCVHGDSPGAVAMARSIRDALAAKGIEVEAFS</sequence>
<dbReference type="CDD" id="cd10787">
    <property type="entry name" value="LamB_YcsF_like"/>
    <property type="match status" value="1"/>
</dbReference>
<dbReference type="GO" id="GO:0017168">
    <property type="term" value="F:5-oxoprolinase (ATP-hydrolyzing) activity"/>
    <property type="evidence" value="ECO:0007669"/>
    <property type="project" value="UniProtKB-UniRule"/>
</dbReference>
<reference evidence="2 3" key="1">
    <citation type="submission" date="2020-08" db="EMBL/GenBank/DDBJ databases">
        <title>Genome Sequencing of Nocardia wallacei strain FMUON74 and assembly.</title>
        <authorList>
            <person name="Toyokawa M."/>
            <person name="Uesaka K."/>
        </authorList>
    </citation>
    <scope>NUCLEOTIDE SEQUENCE [LARGE SCALE GENOMIC DNA]</scope>
    <source>
        <strain evidence="2 3">FMUON74</strain>
    </source>
</reference>
<keyword evidence="1" id="KW-0547">Nucleotide-binding</keyword>
<name>A0A7G1KMH1_9NOCA</name>